<evidence type="ECO:0000256" key="1">
    <source>
        <dbReference type="SAM" id="MobiDB-lite"/>
    </source>
</evidence>
<dbReference type="EMBL" id="JAUKUA010000004">
    <property type="protein sequence ID" value="KAK0714849.1"/>
    <property type="molecule type" value="Genomic_DNA"/>
</dbReference>
<evidence type="ECO:0000313" key="2">
    <source>
        <dbReference type="EMBL" id="KAK0714849.1"/>
    </source>
</evidence>
<proteinExistence type="predicted"/>
<protein>
    <submittedName>
        <fullName evidence="2">Uncharacterized protein</fullName>
    </submittedName>
</protein>
<feature type="region of interest" description="Disordered" evidence="1">
    <location>
        <begin position="127"/>
        <end position="152"/>
    </location>
</feature>
<dbReference type="Proteomes" id="UP001172102">
    <property type="component" value="Unassembled WGS sequence"/>
</dbReference>
<dbReference type="AlphaFoldDB" id="A0AA40AFE9"/>
<comment type="caution">
    <text evidence="2">The sequence shown here is derived from an EMBL/GenBank/DDBJ whole genome shotgun (WGS) entry which is preliminary data.</text>
</comment>
<accession>A0AA40AFE9</accession>
<keyword evidence="3" id="KW-1185">Reference proteome</keyword>
<evidence type="ECO:0000313" key="3">
    <source>
        <dbReference type="Proteomes" id="UP001172102"/>
    </source>
</evidence>
<organism evidence="2 3">
    <name type="scientific">Lasiosphaeris hirsuta</name>
    <dbReference type="NCBI Taxonomy" id="260670"/>
    <lineage>
        <taxon>Eukaryota</taxon>
        <taxon>Fungi</taxon>
        <taxon>Dikarya</taxon>
        <taxon>Ascomycota</taxon>
        <taxon>Pezizomycotina</taxon>
        <taxon>Sordariomycetes</taxon>
        <taxon>Sordariomycetidae</taxon>
        <taxon>Sordariales</taxon>
        <taxon>Lasiosphaeriaceae</taxon>
        <taxon>Lasiosphaeris</taxon>
    </lineage>
</organism>
<name>A0AA40AFE9_9PEZI</name>
<sequence>MEGVMVVASAYYLMDGIAGNCIALPSFSLLRLGAHNITPNNILPVSLDSQRPGQLLSFSEIRSTSEGLARNRGSRIVHRPCLGAVPSRGTVVLVPPPESYFVRQRGTATPPLRSVTPSVSKKALAWREQDRQAPSTVDWPVSTCTAASHAER</sequence>
<reference evidence="2" key="1">
    <citation type="submission" date="2023-06" db="EMBL/GenBank/DDBJ databases">
        <title>Genome-scale phylogeny and comparative genomics of the fungal order Sordariales.</title>
        <authorList>
            <consortium name="Lawrence Berkeley National Laboratory"/>
            <person name="Hensen N."/>
            <person name="Bonometti L."/>
            <person name="Westerberg I."/>
            <person name="Brannstrom I.O."/>
            <person name="Guillou S."/>
            <person name="Cros-Aarteil S."/>
            <person name="Calhoun S."/>
            <person name="Haridas S."/>
            <person name="Kuo A."/>
            <person name="Mondo S."/>
            <person name="Pangilinan J."/>
            <person name="Riley R."/>
            <person name="Labutti K."/>
            <person name="Andreopoulos B."/>
            <person name="Lipzen A."/>
            <person name="Chen C."/>
            <person name="Yanf M."/>
            <person name="Daum C."/>
            <person name="Ng V."/>
            <person name="Clum A."/>
            <person name="Steindorff A."/>
            <person name="Ohm R."/>
            <person name="Martin F."/>
            <person name="Silar P."/>
            <person name="Natvig D."/>
            <person name="Lalanne C."/>
            <person name="Gautier V."/>
            <person name="Ament-Velasquez S.L."/>
            <person name="Kruys A."/>
            <person name="Hutchinson M.I."/>
            <person name="Powell A.J."/>
            <person name="Barry K."/>
            <person name="Miller A.N."/>
            <person name="Grigoriev I.V."/>
            <person name="Debuchy R."/>
            <person name="Gladieux P."/>
            <person name="Thoren M.H."/>
            <person name="Johannesson H."/>
        </authorList>
    </citation>
    <scope>NUCLEOTIDE SEQUENCE</scope>
    <source>
        <strain evidence="2">SMH4607-1</strain>
    </source>
</reference>
<gene>
    <name evidence="2" type="ORF">B0H67DRAFT_224811</name>
</gene>